<organism evidence="14">
    <name type="scientific">Polynucleobacter sp. UK-FUSCHL-C3</name>
    <dbReference type="NCBI Taxonomy" id="2955208"/>
    <lineage>
        <taxon>Bacteria</taxon>
        <taxon>Pseudomonadati</taxon>
        <taxon>Pseudomonadota</taxon>
        <taxon>Betaproteobacteria</taxon>
        <taxon>Burkholderiales</taxon>
        <taxon>Burkholderiaceae</taxon>
        <taxon>Polynucleobacter</taxon>
    </lineage>
</organism>
<keyword evidence="8" id="KW-0472">Membrane</keyword>
<proteinExistence type="inferred from homology"/>
<dbReference type="InterPro" id="IPR011990">
    <property type="entry name" value="TPR-like_helical_dom_sf"/>
</dbReference>
<keyword evidence="6 13" id="KW-0732">Signal</keyword>
<keyword evidence="12" id="KW-0449">Lipoprotein</keyword>
<dbReference type="EMBL" id="CP099959">
    <property type="protein sequence ID" value="XCC57595.1"/>
    <property type="molecule type" value="Genomic_DNA"/>
</dbReference>
<dbReference type="InterPro" id="IPR004565">
    <property type="entry name" value="OM_lipoprot_LolB"/>
</dbReference>
<name>A0AAU8A2E8_9BURK</name>
<dbReference type="Pfam" id="PF03550">
    <property type="entry name" value="LolB"/>
    <property type="match status" value="1"/>
</dbReference>
<dbReference type="RefSeq" id="WP_353438644.1">
    <property type="nucleotide sequence ID" value="NZ_CP099959.1"/>
</dbReference>
<evidence type="ECO:0000256" key="9">
    <source>
        <dbReference type="ARBA" id="ARBA00023139"/>
    </source>
</evidence>
<keyword evidence="10" id="KW-0143">Chaperone</keyword>
<dbReference type="Gene3D" id="1.25.40.10">
    <property type="entry name" value="Tetratricopeptide repeat domain"/>
    <property type="match status" value="1"/>
</dbReference>
<dbReference type="GO" id="GO:0015031">
    <property type="term" value="P:protein transport"/>
    <property type="evidence" value="ECO:0007669"/>
    <property type="project" value="UniProtKB-KW"/>
</dbReference>
<sequence length="499" mass="55400">MYLNFMQKQANRLGLLCLFMLLFAFLSSQHAYAQKPPKGATSEQVFEILASEIALQRGEAGLAYQTYLSLARQTGEADLAQRAMEIAIAANAPDLALAAAQTWDELSKPSQTRPKEVLVTLLMLNQRWSESVKPAVALLNQQPLSEREKTLKQWQGLIGRAMDESAAMLAYYKIISALVPLPSSPDVLYSYALAAEKAGQFEVMEKTLRIILKKDPNNINSLNALGYSLADRNIKLTEAYDLILKAHKLSPDDAFILDSLGWVNFRLDKTSLALTQLQDAFRMKPEADIAAHLGEVLWVLGRPLEAEAAWRQGELIDANNATLKETIRRLKPDWIMSLDKLASQWDGRFAVKMNDRPTNNTQGGSGSFTLSKTGFSDTLEIRSPMGGAIAKIVINPGEAILERDGKKVMAIDADTLIQNTLGLPLPARGLSNWLNGQVRPGSTARLVRDERGQVKNITQDGWDLAYKWSDAQKIERLNMTRNTNTGTIDVRLIFDQVND</sequence>
<dbReference type="GO" id="GO:0009279">
    <property type="term" value="C:cell outer membrane"/>
    <property type="evidence" value="ECO:0007669"/>
    <property type="project" value="UniProtKB-SubCell"/>
</dbReference>
<dbReference type="InterPro" id="IPR029046">
    <property type="entry name" value="LolA/LolB/LppX"/>
</dbReference>
<evidence type="ECO:0000256" key="13">
    <source>
        <dbReference type="SAM" id="SignalP"/>
    </source>
</evidence>
<evidence type="ECO:0000256" key="1">
    <source>
        <dbReference type="ARBA" id="ARBA00004459"/>
    </source>
</evidence>
<feature type="chain" id="PRO_5043873968" description="Outer-membrane lipoprotein LolB" evidence="13">
    <location>
        <begin position="34"/>
        <end position="499"/>
    </location>
</feature>
<evidence type="ECO:0000256" key="4">
    <source>
        <dbReference type="ARBA" id="ARBA00016202"/>
    </source>
</evidence>
<evidence type="ECO:0000256" key="8">
    <source>
        <dbReference type="ARBA" id="ARBA00023136"/>
    </source>
</evidence>
<comment type="subcellular location">
    <subcellularLocation>
        <location evidence="1">Cell outer membrane</location>
        <topology evidence="1">Lipid-anchor</topology>
    </subcellularLocation>
</comment>
<dbReference type="Gene3D" id="2.50.20.10">
    <property type="entry name" value="Lipoprotein localisation LolA/LolB/LppX"/>
    <property type="match status" value="1"/>
</dbReference>
<accession>A0AAU8A2E8</accession>
<evidence type="ECO:0000256" key="2">
    <source>
        <dbReference type="ARBA" id="ARBA00009696"/>
    </source>
</evidence>
<dbReference type="CDD" id="cd16326">
    <property type="entry name" value="LolB"/>
    <property type="match status" value="1"/>
</dbReference>
<protein>
    <recommendedName>
        <fullName evidence="4">Outer-membrane lipoprotein LolB</fullName>
    </recommendedName>
</protein>
<keyword evidence="5" id="KW-0813">Transport</keyword>
<evidence type="ECO:0000256" key="6">
    <source>
        <dbReference type="ARBA" id="ARBA00022729"/>
    </source>
</evidence>
<dbReference type="SUPFAM" id="SSF48452">
    <property type="entry name" value="TPR-like"/>
    <property type="match status" value="1"/>
</dbReference>
<gene>
    <name evidence="14" type="ORF">NKE59_08925</name>
</gene>
<feature type="signal peptide" evidence="13">
    <location>
        <begin position="1"/>
        <end position="33"/>
    </location>
</feature>
<keyword evidence="7" id="KW-0653">Protein transport</keyword>
<comment type="similarity">
    <text evidence="2">Belongs to the LolB family.</text>
</comment>
<evidence type="ECO:0000256" key="5">
    <source>
        <dbReference type="ARBA" id="ARBA00022448"/>
    </source>
</evidence>
<evidence type="ECO:0000256" key="12">
    <source>
        <dbReference type="ARBA" id="ARBA00023288"/>
    </source>
</evidence>
<evidence type="ECO:0000313" key="14">
    <source>
        <dbReference type="EMBL" id="XCC57595.1"/>
    </source>
</evidence>
<evidence type="ECO:0000256" key="3">
    <source>
        <dbReference type="ARBA" id="ARBA00011245"/>
    </source>
</evidence>
<dbReference type="AlphaFoldDB" id="A0AAU8A2E8"/>
<evidence type="ECO:0000256" key="10">
    <source>
        <dbReference type="ARBA" id="ARBA00023186"/>
    </source>
</evidence>
<keyword evidence="11" id="KW-0998">Cell outer membrane</keyword>
<comment type="subunit">
    <text evidence="3">Monomer.</text>
</comment>
<keyword evidence="9" id="KW-0564">Palmitate</keyword>
<dbReference type="SUPFAM" id="SSF89392">
    <property type="entry name" value="Prokaryotic lipoproteins and lipoprotein localization factors"/>
    <property type="match status" value="1"/>
</dbReference>
<reference evidence="14" key="1">
    <citation type="submission" date="2022-06" db="EMBL/GenBank/DDBJ databases">
        <title>New Polynucleobacter species.</title>
        <authorList>
            <person name="Hahn M.W."/>
        </authorList>
    </citation>
    <scope>NUCLEOTIDE SEQUENCE</scope>
    <source>
        <strain evidence="14">UK-FUSCHL-C3</strain>
    </source>
</reference>
<evidence type="ECO:0000256" key="7">
    <source>
        <dbReference type="ARBA" id="ARBA00022927"/>
    </source>
</evidence>
<evidence type="ECO:0000256" key="11">
    <source>
        <dbReference type="ARBA" id="ARBA00023237"/>
    </source>
</evidence>